<dbReference type="GO" id="GO:0031419">
    <property type="term" value="F:cobalamin binding"/>
    <property type="evidence" value="ECO:0007669"/>
    <property type="project" value="UniProtKB-UniRule"/>
</dbReference>
<dbReference type="InterPro" id="IPR036589">
    <property type="entry name" value="HCY_dom_sf"/>
</dbReference>
<dbReference type="RefSeq" id="WP_007321445.1">
    <property type="nucleotide sequence ID" value="NZ_BAEE01000036.1"/>
</dbReference>
<dbReference type="GO" id="GO:0005829">
    <property type="term" value="C:cytosol"/>
    <property type="evidence" value="ECO:0007669"/>
    <property type="project" value="TreeGrafter"/>
</dbReference>
<dbReference type="CDD" id="cd02069">
    <property type="entry name" value="methionine_synthase_B12_BD"/>
    <property type="match status" value="1"/>
</dbReference>
<feature type="domain" description="Pterin-binding" evidence="25">
    <location>
        <begin position="347"/>
        <end position="610"/>
    </location>
</feature>
<evidence type="ECO:0000259" key="27">
    <source>
        <dbReference type="PROSITE" id="PS51332"/>
    </source>
</evidence>
<dbReference type="PIRSF" id="PIRSF000381">
    <property type="entry name" value="MetH"/>
    <property type="match status" value="1"/>
</dbReference>
<dbReference type="FunFam" id="3.20.20.20:FF:000007">
    <property type="entry name" value="Methionine synthase"/>
    <property type="match status" value="1"/>
</dbReference>
<dbReference type="PROSITE" id="PS50970">
    <property type="entry name" value="HCY"/>
    <property type="match status" value="1"/>
</dbReference>
<evidence type="ECO:0000313" key="30">
    <source>
        <dbReference type="Proteomes" id="UP000035088"/>
    </source>
</evidence>
<dbReference type="EMBL" id="BAEE01000036">
    <property type="protein sequence ID" value="GAB09369.1"/>
    <property type="molecule type" value="Genomic_DNA"/>
</dbReference>
<dbReference type="PANTHER" id="PTHR45833">
    <property type="entry name" value="METHIONINE SYNTHASE"/>
    <property type="match status" value="1"/>
</dbReference>
<keyword evidence="30" id="KW-1185">Reference proteome</keyword>
<evidence type="ECO:0000256" key="14">
    <source>
        <dbReference type="ARBA" id="ARBA00022737"/>
    </source>
</evidence>
<feature type="binding site" evidence="22">
    <location>
        <position position="942"/>
    </location>
    <ligand>
        <name>S-adenosyl-L-methionine</name>
        <dbReference type="ChEBI" id="CHEBI:59789"/>
    </ligand>
</feature>
<dbReference type="PROSITE" id="PS50972">
    <property type="entry name" value="PTERIN_BINDING"/>
    <property type="match status" value="1"/>
</dbReference>
<dbReference type="FunFam" id="3.20.20.330:FF:000006">
    <property type="entry name" value="Methionine synthase"/>
    <property type="match status" value="1"/>
</dbReference>
<feature type="domain" description="B12-binding" evidence="27">
    <location>
        <begin position="732"/>
        <end position="868"/>
    </location>
</feature>
<keyword evidence="9 20" id="KW-0028">Amino-acid biosynthesis</keyword>
<dbReference type="GO" id="GO:0046653">
    <property type="term" value="P:tetrahydrofolate metabolic process"/>
    <property type="evidence" value="ECO:0007669"/>
    <property type="project" value="TreeGrafter"/>
</dbReference>
<feature type="binding site" evidence="22">
    <location>
        <begin position="1190"/>
        <end position="1191"/>
    </location>
    <ligand>
        <name>S-adenosyl-L-methionine</name>
        <dbReference type="ChEBI" id="CHEBI:59789"/>
    </ligand>
</feature>
<dbReference type="OrthoDB" id="9803687at2"/>
<dbReference type="SUPFAM" id="SSF56507">
    <property type="entry name" value="Methionine synthase activation domain-like"/>
    <property type="match status" value="1"/>
</dbReference>
<protein>
    <recommendedName>
        <fullName evidence="7 19">Methionine synthase</fullName>
        <ecNumber evidence="6 19">2.1.1.13</ecNumber>
    </recommendedName>
    <alternativeName>
        <fullName evidence="20">5-methyltetrahydrofolate--homocysteine methyltransferase</fullName>
    </alternativeName>
</protein>
<dbReference type="FunFam" id="1.10.1240.10:FF:000002">
    <property type="entry name" value="Methionine synthase"/>
    <property type="match status" value="1"/>
</dbReference>
<keyword evidence="12 20" id="KW-0949">S-adenosyl-L-methionine</keyword>
<dbReference type="InterPro" id="IPR004223">
    <property type="entry name" value="VitB12-dep_Met_synth_activ_dom"/>
</dbReference>
<keyword evidence="11 20" id="KW-0808">Transferase</keyword>
<keyword evidence="13 20" id="KW-0479">Metal-binding</keyword>
<evidence type="ECO:0000256" key="12">
    <source>
        <dbReference type="ARBA" id="ARBA00022691"/>
    </source>
</evidence>
<dbReference type="SMART" id="SM01018">
    <property type="entry name" value="B12-binding_2"/>
    <property type="match status" value="1"/>
</dbReference>
<feature type="domain" description="Hcy-binding" evidence="24">
    <location>
        <begin position="12"/>
        <end position="316"/>
    </location>
</feature>
<dbReference type="PANTHER" id="PTHR45833:SF1">
    <property type="entry name" value="METHIONINE SYNTHASE"/>
    <property type="match status" value="1"/>
</dbReference>
<evidence type="ECO:0000259" key="24">
    <source>
        <dbReference type="PROSITE" id="PS50970"/>
    </source>
</evidence>
<evidence type="ECO:0000256" key="17">
    <source>
        <dbReference type="ARBA" id="ARBA00023285"/>
    </source>
</evidence>
<dbReference type="Gene3D" id="3.20.20.330">
    <property type="entry name" value="Homocysteine-binding-like domain"/>
    <property type="match status" value="1"/>
</dbReference>
<feature type="domain" description="AdoMet activation" evidence="26">
    <location>
        <begin position="895"/>
        <end position="1193"/>
    </location>
</feature>
<comment type="domain">
    <text evidence="20">Modular enzyme with four functionally distinct domains. The isolated Hcy-binding domain catalyzes methyl transfer from free methylcobalamin to homocysteine. The Hcy-binding domain in association with the pterin-binding domain catalyzes the methylation of cob(I)alamin by methyltetrahydrofolate and the methylation of homocysteine. The B12-binding domain binds the cofactor. The AdoMet activation domain binds S-adenosyl-L-methionine. Under aerobic conditions cob(I)alamin can be converted to inactive cob(II)alamin. Reductive methylation by S-adenosyl-L-methionine and flavodoxin regenerates methylcobalamin.</text>
</comment>
<feature type="binding site" evidence="21 23">
    <location>
        <position position="301"/>
    </location>
    <ligand>
        <name>Zn(2+)</name>
        <dbReference type="ChEBI" id="CHEBI:29105"/>
    </ligand>
</feature>
<evidence type="ECO:0000256" key="3">
    <source>
        <dbReference type="ARBA" id="ARBA00001956"/>
    </source>
</evidence>
<dbReference type="InterPro" id="IPR037010">
    <property type="entry name" value="VitB12-dep_Met_synth_activ_sf"/>
</dbReference>
<dbReference type="Pfam" id="PF02574">
    <property type="entry name" value="S-methyl_trans"/>
    <property type="match status" value="1"/>
</dbReference>
<dbReference type="SUPFAM" id="SSF51717">
    <property type="entry name" value="Dihydropteroate synthetase-like"/>
    <property type="match status" value="1"/>
</dbReference>
<dbReference type="InterPro" id="IPR011005">
    <property type="entry name" value="Dihydropteroate_synth-like_sf"/>
</dbReference>
<reference evidence="29 30" key="1">
    <citation type="submission" date="2011-11" db="EMBL/GenBank/DDBJ databases">
        <title>Whole genome shotgun sequence of Gordonia araii NBRC 100433.</title>
        <authorList>
            <person name="Yoshida Y."/>
            <person name="Hosoyama A."/>
            <person name="Tsuchikane K."/>
            <person name="Katsumata H."/>
            <person name="Yamazaki S."/>
            <person name="Fujita N."/>
        </authorList>
    </citation>
    <scope>NUCLEOTIDE SEQUENCE [LARGE SCALE GENOMIC DNA]</scope>
    <source>
        <strain evidence="29 30">NBRC 100433</strain>
    </source>
</reference>
<comment type="function">
    <text evidence="18 20">Catalyzes the transfer of a methyl group from methyl-cobalamin to homocysteine, yielding enzyme-bound cob(I)alamin and methionine. Subsequently, remethylates the cofactor using methyltetrahydrofolate.</text>
</comment>
<comment type="catalytic activity">
    <reaction evidence="1 20">
        <text>(6S)-5-methyl-5,6,7,8-tetrahydrofolate + L-homocysteine = (6S)-5,6,7,8-tetrahydrofolate + L-methionine</text>
        <dbReference type="Rhea" id="RHEA:11172"/>
        <dbReference type="ChEBI" id="CHEBI:18608"/>
        <dbReference type="ChEBI" id="CHEBI:57453"/>
        <dbReference type="ChEBI" id="CHEBI:57844"/>
        <dbReference type="ChEBI" id="CHEBI:58199"/>
        <dbReference type="EC" id="2.1.1.13"/>
    </reaction>
</comment>
<evidence type="ECO:0000256" key="11">
    <source>
        <dbReference type="ARBA" id="ARBA00022679"/>
    </source>
</evidence>
<dbReference type="Pfam" id="PF00809">
    <property type="entry name" value="Pterin_bind"/>
    <property type="match status" value="1"/>
</dbReference>
<keyword evidence="8 20" id="KW-0489">Methyltransferase</keyword>
<dbReference type="PROSITE" id="PS50974">
    <property type="entry name" value="ADOMET_ACTIVATION"/>
    <property type="match status" value="1"/>
</dbReference>
<evidence type="ECO:0000313" key="29">
    <source>
        <dbReference type="EMBL" id="GAB09369.1"/>
    </source>
</evidence>
<dbReference type="InterPro" id="IPR036724">
    <property type="entry name" value="Cobalamin-bd_sf"/>
</dbReference>
<evidence type="ECO:0000256" key="18">
    <source>
        <dbReference type="ARBA" id="ARBA00025552"/>
    </source>
</evidence>
<evidence type="ECO:0000256" key="19">
    <source>
        <dbReference type="NCBIfam" id="TIGR02082"/>
    </source>
</evidence>
<dbReference type="InterPro" id="IPR050554">
    <property type="entry name" value="Met_Synthase/Corrinoid"/>
</dbReference>
<evidence type="ECO:0000256" key="13">
    <source>
        <dbReference type="ARBA" id="ARBA00022723"/>
    </source>
</evidence>
<evidence type="ECO:0000256" key="6">
    <source>
        <dbReference type="ARBA" id="ARBA00012032"/>
    </source>
</evidence>
<feature type="binding site" evidence="22">
    <location>
        <position position="1136"/>
    </location>
    <ligand>
        <name>S-adenosyl-L-methionine</name>
        <dbReference type="ChEBI" id="CHEBI:59789"/>
    </ligand>
</feature>
<keyword evidence="17 20" id="KW-0170">Cobalt</keyword>
<dbReference type="Pfam" id="PF02965">
    <property type="entry name" value="Met_synt_B12"/>
    <property type="match status" value="1"/>
</dbReference>
<evidence type="ECO:0000256" key="9">
    <source>
        <dbReference type="ARBA" id="ARBA00022605"/>
    </source>
</evidence>
<evidence type="ECO:0000259" key="25">
    <source>
        <dbReference type="PROSITE" id="PS50972"/>
    </source>
</evidence>
<evidence type="ECO:0000256" key="21">
    <source>
        <dbReference type="PIRSR" id="PIRSR000381-1"/>
    </source>
</evidence>
<feature type="binding site" description="axial binding residue" evidence="21">
    <location>
        <position position="745"/>
    </location>
    <ligand>
        <name>methylcob(III)alamin</name>
        <dbReference type="ChEBI" id="CHEBI:28115"/>
    </ligand>
    <ligandPart>
        <name>Co</name>
        <dbReference type="ChEBI" id="CHEBI:27638"/>
    </ligandPart>
</feature>
<dbReference type="SUPFAM" id="SSF82282">
    <property type="entry name" value="Homocysteine S-methyltransferase"/>
    <property type="match status" value="1"/>
</dbReference>
<dbReference type="SUPFAM" id="SSF52242">
    <property type="entry name" value="Cobalamin (vitamin B12)-binding domain"/>
    <property type="match status" value="1"/>
</dbReference>
<dbReference type="EC" id="2.1.1.13" evidence="6 19"/>
<evidence type="ECO:0000256" key="22">
    <source>
        <dbReference type="PIRSR" id="PIRSR000381-2"/>
    </source>
</evidence>
<feature type="domain" description="B12-binding N-terminal" evidence="28">
    <location>
        <begin position="639"/>
        <end position="732"/>
    </location>
</feature>
<dbReference type="InterPro" id="IPR036594">
    <property type="entry name" value="Meth_synthase_dom"/>
</dbReference>
<dbReference type="GO" id="GO:0032259">
    <property type="term" value="P:methylation"/>
    <property type="evidence" value="ECO:0007669"/>
    <property type="project" value="UniProtKB-KW"/>
</dbReference>
<dbReference type="Pfam" id="PF02310">
    <property type="entry name" value="B12-binding"/>
    <property type="match status" value="1"/>
</dbReference>
<keyword evidence="15 20" id="KW-0862">Zinc</keyword>
<keyword evidence="16 20" id="KW-0486">Methionine biosynthesis</keyword>
<dbReference type="GO" id="GO:0008705">
    <property type="term" value="F:methionine synthase activity"/>
    <property type="evidence" value="ECO:0007669"/>
    <property type="project" value="UniProtKB-UniRule"/>
</dbReference>
<dbReference type="PROSITE" id="PS51337">
    <property type="entry name" value="B12_BINDING_NTER"/>
    <property type="match status" value="1"/>
</dbReference>
<comment type="cofactor">
    <cofactor evidence="2 20 23">
        <name>Zn(2+)</name>
        <dbReference type="ChEBI" id="CHEBI:29105"/>
    </cofactor>
</comment>
<dbReference type="Gene3D" id="1.10.1240.10">
    <property type="entry name" value="Methionine synthase domain"/>
    <property type="match status" value="1"/>
</dbReference>
<dbReference type="InterPro" id="IPR033706">
    <property type="entry name" value="Met_synthase_B12-bd"/>
</dbReference>
<feature type="binding site" evidence="22">
    <location>
        <position position="847"/>
    </location>
    <ligand>
        <name>methylcob(III)alamin</name>
        <dbReference type="ChEBI" id="CHEBI:28115"/>
    </ligand>
</feature>
<evidence type="ECO:0000256" key="2">
    <source>
        <dbReference type="ARBA" id="ARBA00001947"/>
    </source>
</evidence>
<evidence type="ECO:0000256" key="23">
    <source>
        <dbReference type="PROSITE-ProRule" id="PRU00333"/>
    </source>
</evidence>
<evidence type="ECO:0000256" key="20">
    <source>
        <dbReference type="PIRNR" id="PIRNR000381"/>
    </source>
</evidence>
<evidence type="ECO:0000256" key="7">
    <source>
        <dbReference type="ARBA" id="ARBA00013998"/>
    </source>
</evidence>
<feature type="binding site" evidence="22">
    <location>
        <position position="790"/>
    </location>
    <ligand>
        <name>methylcob(III)alamin</name>
        <dbReference type="ChEBI" id="CHEBI:28115"/>
    </ligand>
</feature>
<evidence type="ECO:0000256" key="1">
    <source>
        <dbReference type="ARBA" id="ARBA00001700"/>
    </source>
</evidence>
<feature type="binding site" evidence="21 23">
    <location>
        <position position="302"/>
    </location>
    <ligand>
        <name>Zn(2+)</name>
        <dbReference type="ChEBI" id="CHEBI:29105"/>
    </ligand>
</feature>
<evidence type="ECO:0000256" key="5">
    <source>
        <dbReference type="ARBA" id="ARBA00010398"/>
    </source>
</evidence>
<dbReference type="Proteomes" id="UP000035088">
    <property type="component" value="Unassembled WGS sequence"/>
</dbReference>
<comment type="pathway">
    <text evidence="4 20">Amino-acid biosynthesis; L-methionine biosynthesis via de novo pathway; L-methionine from L-homocysteine (MetH route): step 1/1.</text>
</comment>
<evidence type="ECO:0000256" key="15">
    <source>
        <dbReference type="ARBA" id="ARBA00022833"/>
    </source>
</evidence>
<dbReference type="GO" id="GO:0008270">
    <property type="term" value="F:zinc ion binding"/>
    <property type="evidence" value="ECO:0007669"/>
    <property type="project" value="UniProtKB-UniRule"/>
</dbReference>
<evidence type="ECO:0000256" key="16">
    <source>
        <dbReference type="ARBA" id="ARBA00023167"/>
    </source>
</evidence>
<keyword evidence="10 20" id="KW-0846">Cobalamin</keyword>
<keyword evidence="14" id="KW-0677">Repeat</keyword>
<dbReference type="InterPro" id="IPR000489">
    <property type="entry name" value="Pterin-binding_dom"/>
</dbReference>
<dbReference type="FunFam" id="3.40.50.280:FF:000004">
    <property type="entry name" value="Methionine synthase"/>
    <property type="match status" value="1"/>
</dbReference>
<evidence type="ECO:0000259" key="28">
    <source>
        <dbReference type="PROSITE" id="PS51337"/>
    </source>
</evidence>
<dbReference type="InterPro" id="IPR006158">
    <property type="entry name" value="Cobalamin-bd"/>
</dbReference>
<feature type="binding site" evidence="21 23">
    <location>
        <position position="235"/>
    </location>
    <ligand>
        <name>Zn(2+)</name>
        <dbReference type="ChEBI" id="CHEBI:29105"/>
    </ligand>
</feature>
<feature type="binding site" evidence="22">
    <location>
        <begin position="742"/>
        <end position="746"/>
    </location>
    <ligand>
        <name>methylcob(III)alamin</name>
        <dbReference type="ChEBI" id="CHEBI:28115"/>
    </ligand>
</feature>
<dbReference type="InterPro" id="IPR003759">
    <property type="entry name" value="Cbl-bd_cap"/>
</dbReference>
<dbReference type="InterPro" id="IPR003726">
    <property type="entry name" value="HCY_dom"/>
</dbReference>
<dbReference type="SUPFAM" id="SSF47644">
    <property type="entry name" value="Methionine synthase domain"/>
    <property type="match status" value="1"/>
</dbReference>
<evidence type="ECO:0000259" key="26">
    <source>
        <dbReference type="PROSITE" id="PS50974"/>
    </source>
</evidence>
<evidence type="ECO:0000256" key="8">
    <source>
        <dbReference type="ARBA" id="ARBA00022603"/>
    </source>
</evidence>
<dbReference type="Gene3D" id="3.10.196.10">
    <property type="entry name" value="Vitamin B12-dependent methionine synthase, activation domain"/>
    <property type="match status" value="1"/>
</dbReference>
<organism evidence="29 30">
    <name type="scientific">Gordonia araii NBRC 100433</name>
    <dbReference type="NCBI Taxonomy" id="1073574"/>
    <lineage>
        <taxon>Bacteria</taxon>
        <taxon>Bacillati</taxon>
        <taxon>Actinomycetota</taxon>
        <taxon>Actinomycetes</taxon>
        <taxon>Mycobacteriales</taxon>
        <taxon>Gordoniaceae</taxon>
        <taxon>Gordonia</taxon>
    </lineage>
</organism>
<dbReference type="Gene3D" id="3.40.50.280">
    <property type="entry name" value="Cobalamin-binding domain"/>
    <property type="match status" value="1"/>
</dbReference>
<proteinExistence type="inferred from homology"/>
<dbReference type="Gene3D" id="3.20.20.20">
    <property type="entry name" value="Dihydropteroate synthase-like"/>
    <property type="match status" value="1"/>
</dbReference>
<dbReference type="PROSITE" id="PS51332">
    <property type="entry name" value="B12_BINDING"/>
    <property type="match status" value="1"/>
</dbReference>
<dbReference type="InterPro" id="IPR011822">
    <property type="entry name" value="MetH"/>
</dbReference>
<accession>G7H0J4</accession>
<comment type="similarity">
    <text evidence="5">Belongs to the vitamin-B12 dependent methionine synthase family.</text>
</comment>
<dbReference type="Pfam" id="PF02607">
    <property type="entry name" value="B12-binding_2"/>
    <property type="match status" value="1"/>
</dbReference>
<sequence length="1193" mass="129587">MDPSSPTASNYDSTLLSAMSERVLIGDGAMGTMLQAADLTLDDFLGLEGCNEILNETRPDVLAHIHRAYFEAGADLVETNTFGCNQSNLGDYDIADRITDLAYRGTAIARGVADEMGKTAYGTDRFVVGSIGPGTKLPSLGHTTFGVLRDAYQQCAVGMLDGGADAILIETAQDLLQVKAAVVASRRAMEARGRHIPILVHVTVETTGTMLLGSEIGAALTALEPLGIDVIGLNCATGPAEMSEHLRYLSRHARIPVSVMPNAGLPVLGPNGAEYPLTAEELAVALRDFVTDYGLSMVGGCCGTTPEHIRQVAEAVAAVERAPREQQHESATSSLYTSVPFAQDASFLVIGERTNSNGSKAFREAMIAEDYQHCLDVAKEQTRDGAHMLDLNVDYVGRDGAQDMTALATRFATSSTLPIMIDSTEPEVIRAGLEALGGRCAVNSVNFEDGDGPGSRYQRIMELVVEHGAAVVALTIDEEGQARTADDKVRIAERLIADLTSTWGLTDEDIIVDALTFPISTGQEEVRRDGIETIEAIRRLKAAHPSLHFTLGISNISFGLNPAARQVLNSVFLHECVQVGLDTAIVHASKILPMARIPEEQRETALDLVYDRRRDGYDPLQKLMELFEGVSAASARESRAAELAALPLFERLERRIVDGERAGLEADLDEAMTQVPPLQIINETLLSGMKTVGELFGSGQMQLPFVLQSAEVMKSAVAHLEPHMEATGDSGKGRIVLATVKGDVHDIGKNLVDIILSNNGYEVVNLGIKQPINTILEAARDKNADVIGMSGLLVKSTVVMKENLEEMNSRGAAQYPVLLGGAALTRAYVENDLTETYEGEVHYARDAFEGLRLMDDIMATKRGEGPAPDSPEAIEAAQKAAERKARHARSKAIAAKRKAAEEPVEVPARSDVATDNEIPVPPFWGNRIVKGIPVAEYREMLDERALFLGQWGLRGTRGGDGPSYEELVETEGRPRLRYWIDRLATEGILAHAAVVYGYFPAVSEGNTVHVLTEPDPAAPVLLSMDFPRQQRPRFLCVADFIASREAAIESGRPDVLPMQLVTMGTPIADFANTLFAENAYRDYLEVHGISVQLTEALAEYWHQRVRSELTFAEGSMAEEDPDDPQGFFDLEYRGARYSFGYGACPNLEDRAHIVDLLESERIGVTLSEELQLHPEQSTDAFVLHHPEAKYFNT</sequence>
<dbReference type="UniPathway" id="UPA00051">
    <property type="reaction ID" value="UER00081"/>
</dbReference>
<dbReference type="AlphaFoldDB" id="G7H0J4"/>
<evidence type="ECO:0000256" key="4">
    <source>
        <dbReference type="ARBA" id="ARBA00005178"/>
    </source>
</evidence>
<gene>
    <name evidence="29" type="primary">metH</name>
    <name evidence="29" type="ORF">GOARA_036_01010</name>
</gene>
<evidence type="ECO:0000256" key="10">
    <source>
        <dbReference type="ARBA" id="ARBA00022628"/>
    </source>
</evidence>
<comment type="cofactor">
    <cofactor evidence="3 20 21">
        <name>methylcob(III)alamin</name>
        <dbReference type="ChEBI" id="CHEBI:28115"/>
    </cofactor>
</comment>
<dbReference type="NCBIfam" id="TIGR02082">
    <property type="entry name" value="metH"/>
    <property type="match status" value="1"/>
</dbReference>
<name>G7H0J4_9ACTN</name>
<dbReference type="CDD" id="cd00740">
    <property type="entry name" value="MeTr"/>
    <property type="match status" value="1"/>
</dbReference>
<dbReference type="GO" id="GO:0050667">
    <property type="term" value="P:homocysteine metabolic process"/>
    <property type="evidence" value="ECO:0007669"/>
    <property type="project" value="TreeGrafter"/>
</dbReference>
<comment type="caution">
    <text evidence="29">The sequence shown here is derived from an EMBL/GenBank/DDBJ whole genome shotgun (WGS) entry which is preliminary data.</text>
</comment>
<dbReference type="STRING" id="1073574.GOARA_036_01010"/>